<accession>A0ABV6LWB7</accession>
<dbReference type="CDD" id="cd06223">
    <property type="entry name" value="PRTases_typeI"/>
    <property type="match status" value="1"/>
</dbReference>
<name>A0ABV6LWB7_9ACTN</name>
<comment type="caution">
    <text evidence="1">The sequence shown here is derived from an EMBL/GenBank/DDBJ whole genome shotgun (WGS) entry which is preliminary data.</text>
</comment>
<protein>
    <submittedName>
        <fullName evidence="1">Phosphoribosyltransferase</fullName>
    </submittedName>
</protein>
<dbReference type="SUPFAM" id="SSF53271">
    <property type="entry name" value="PRTase-like"/>
    <property type="match status" value="1"/>
</dbReference>
<dbReference type="EMBL" id="JBHLUH010000004">
    <property type="protein sequence ID" value="MFC0526715.1"/>
    <property type="molecule type" value="Genomic_DNA"/>
</dbReference>
<proteinExistence type="predicted"/>
<keyword evidence="1" id="KW-0808">Transferase</keyword>
<organism evidence="1 2">
    <name type="scientific">Phytohabitans kaempferiae</name>
    <dbReference type="NCBI Taxonomy" id="1620943"/>
    <lineage>
        <taxon>Bacteria</taxon>
        <taxon>Bacillati</taxon>
        <taxon>Actinomycetota</taxon>
        <taxon>Actinomycetes</taxon>
        <taxon>Micromonosporales</taxon>
        <taxon>Micromonosporaceae</taxon>
    </lineage>
</organism>
<keyword evidence="1" id="KW-0328">Glycosyltransferase</keyword>
<gene>
    <name evidence="1" type="ORF">ACFFIA_03490</name>
</gene>
<evidence type="ECO:0000313" key="1">
    <source>
        <dbReference type="EMBL" id="MFC0526715.1"/>
    </source>
</evidence>
<dbReference type="InterPro" id="IPR000836">
    <property type="entry name" value="PRTase_dom"/>
</dbReference>
<dbReference type="InterPro" id="IPR029057">
    <property type="entry name" value="PRTase-like"/>
</dbReference>
<keyword evidence="2" id="KW-1185">Reference proteome</keyword>
<sequence>MPSTDKRWTAIRQYVEVQRNYLRNPLPPHPWICPICRGVRTEGYPLCFRCQSHRDRSGGVLADLVVPISYSPRTGQHHHNLRTYKGTVSSEQAQWSLLAVLLLFLHDHVGCLAKRTGAALTHVTAVPSTRRRPGQHPLASLVGSRLDLPWIASSVNPQYGPDDREFHPDWFTPTLHDGPVHALIIEDTWTTGARAQSLAYALKTAGAATVATVVLGRHVDTEYPPSKRLLSAITGPVFDTTRCSLEDRLP</sequence>
<reference evidence="1 2" key="1">
    <citation type="submission" date="2024-09" db="EMBL/GenBank/DDBJ databases">
        <authorList>
            <person name="Sun Q."/>
            <person name="Mori K."/>
        </authorList>
    </citation>
    <scope>NUCLEOTIDE SEQUENCE [LARGE SCALE GENOMIC DNA]</scope>
    <source>
        <strain evidence="1 2">TBRC 3947</strain>
    </source>
</reference>
<dbReference type="GO" id="GO:0016757">
    <property type="term" value="F:glycosyltransferase activity"/>
    <property type="evidence" value="ECO:0007669"/>
    <property type="project" value="UniProtKB-KW"/>
</dbReference>
<dbReference type="Proteomes" id="UP001589867">
    <property type="component" value="Unassembled WGS sequence"/>
</dbReference>
<dbReference type="RefSeq" id="WP_377245102.1">
    <property type="nucleotide sequence ID" value="NZ_JBHLUH010000004.1"/>
</dbReference>
<evidence type="ECO:0000313" key="2">
    <source>
        <dbReference type="Proteomes" id="UP001589867"/>
    </source>
</evidence>